<dbReference type="Proteomes" id="UP000229058">
    <property type="component" value="Segment"/>
</dbReference>
<accession>A0A2D1G5H2</accession>
<dbReference type="EMBL" id="MF919490">
    <property type="protein sequence ID" value="ATN87078.1"/>
    <property type="molecule type" value="Genomic_DNA"/>
</dbReference>
<proteinExistence type="predicted"/>
<evidence type="ECO:0000313" key="2">
    <source>
        <dbReference type="Proteomes" id="UP000229058"/>
    </source>
</evidence>
<name>A0A2D1G5H2_9CAUD</name>
<keyword evidence="2" id="KW-1185">Reference proteome</keyword>
<reference evidence="1 2" key="1">
    <citation type="submission" date="2017-09" db="EMBL/GenBank/DDBJ databases">
        <authorList>
            <person name="Egelhoff J.W."/>
            <person name="Hokanson S.F."/>
            <person name="Lenertz M."/>
            <person name="Marinack M.A."/>
            <person name="Westholm D.E."/>
            <person name="Klyczek K."/>
            <person name="Garlena R.A."/>
            <person name="Russell D.A."/>
            <person name="Pope W.H."/>
            <person name="Jacobs-Sera D."/>
            <person name="Hendrix R.W."/>
            <person name="Hatfull G.F."/>
        </authorList>
    </citation>
    <scope>NUCLEOTIDE SEQUENCE [LARGE SCALE GENOMIC DNA]</scope>
</reference>
<gene>
    <name evidence="1" type="ORF">SEA_ANSELM_80</name>
</gene>
<organism evidence="1 2">
    <name type="scientific">Mycobacterium phage Anselm</name>
    <dbReference type="NCBI Taxonomy" id="2041517"/>
    <lineage>
        <taxon>Viruses</taxon>
        <taxon>Duplodnaviria</taxon>
        <taxon>Heunggongvirae</taxon>
        <taxon>Uroviricota</taxon>
        <taxon>Caudoviricetes</taxon>
        <taxon>Turbidovirus</taxon>
        <taxon>Turbidovirus anselm</taxon>
    </lineage>
</organism>
<sequence>MNDLEQKVNRQIAAFQVFIETWGDGYLAGDMADKLTCIEAEAIAELFRAFGETRTAEAWIESHAYGDDCGDMHCKCDNPECIKEREPGCPCGDPRCEKEE</sequence>
<evidence type="ECO:0000313" key="1">
    <source>
        <dbReference type="EMBL" id="ATN87078.1"/>
    </source>
</evidence>
<protein>
    <submittedName>
        <fullName evidence="1">Uncharacterized protein</fullName>
    </submittedName>
</protein>